<dbReference type="SUPFAM" id="SSF52743">
    <property type="entry name" value="Subtilisin-like"/>
    <property type="match status" value="1"/>
</dbReference>
<dbReference type="Gene3D" id="2.130.10.10">
    <property type="entry name" value="YVTN repeat-like/Quinoprotein amine dehydrogenase"/>
    <property type="match status" value="1"/>
</dbReference>
<organism evidence="9 10">
    <name type="scientific">Candidatus Kapaibacterium thiocyanatum</name>
    <dbReference type="NCBI Taxonomy" id="1895771"/>
    <lineage>
        <taxon>Bacteria</taxon>
        <taxon>Pseudomonadati</taxon>
        <taxon>Candidatus Kapaibacteriota</taxon>
        <taxon>Candidatus Kapaibacteriia</taxon>
        <taxon>Candidatus Kapaibacteriales</taxon>
        <taxon>Candidatus Kapaibacteriaceae</taxon>
        <taxon>Candidatus Kapaibacterium</taxon>
    </lineage>
</organism>
<dbReference type="GO" id="GO:0004252">
    <property type="term" value="F:serine-type endopeptidase activity"/>
    <property type="evidence" value="ECO:0007669"/>
    <property type="project" value="UniProtKB-UniRule"/>
</dbReference>
<keyword evidence="4 5" id="KW-0720">Serine protease</keyword>
<evidence type="ECO:0000259" key="8">
    <source>
        <dbReference type="Pfam" id="PF18962"/>
    </source>
</evidence>
<protein>
    <recommendedName>
        <fullName evidence="11">Peptidase S8/S53 domain-containing protein</fullName>
    </recommendedName>
</protein>
<dbReference type="Gene3D" id="3.40.50.200">
    <property type="entry name" value="Peptidase S8/S53 domain"/>
    <property type="match status" value="1"/>
</dbReference>
<dbReference type="PANTHER" id="PTHR43399:SF4">
    <property type="entry name" value="CELL WALL-ASSOCIATED PROTEASE"/>
    <property type="match status" value="1"/>
</dbReference>
<name>A0A1M3KW73_9BACT</name>
<dbReference type="NCBIfam" id="TIGR04183">
    <property type="entry name" value="Por_Secre_tail"/>
    <property type="match status" value="1"/>
</dbReference>
<evidence type="ECO:0008006" key="11">
    <source>
        <dbReference type="Google" id="ProtNLM"/>
    </source>
</evidence>
<dbReference type="InterPro" id="IPR000209">
    <property type="entry name" value="Peptidase_S8/S53_dom"/>
</dbReference>
<keyword evidence="3 5" id="KW-0378">Hydrolase</keyword>
<feature type="chain" id="PRO_5012770201" description="Peptidase S8/S53 domain-containing protein" evidence="6">
    <location>
        <begin position="24"/>
        <end position="1126"/>
    </location>
</feature>
<dbReference type="GO" id="GO:0006508">
    <property type="term" value="P:proteolysis"/>
    <property type="evidence" value="ECO:0007669"/>
    <property type="project" value="UniProtKB-KW"/>
</dbReference>
<dbReference type="PROSITE" id="PS51892">
    <property type="entry name" value="SUBTILASE"/>
    <property type="match status" value="1"/>
</dbReference>
<keyword evidence="2 5" id="KW-0645">Protease</keyword>
<evidence type="ECO:0000256" key="5">
    <source>
        <dbReference type="PROSITE-ProRule" id="PRU01240"/>
    </source>
</evidence>
<dbReference type="PANTHER" id="PTHR43399">
    <property type="entry name" value="SUBTILISIN-RELATED"/>
    <property type="match status" value="1"/>
</dbReference>
<dbReference type="InterPro" id="IPR051048">
    <property type="entry name" value="Peptidase_S8/S53_subtilisin"/>
</dbReference>
<accession>A0A1M3KW73</accession>
<dbReference type="Gene3D" id="2.60.40.10">
    <property type="entry name" value="Immunoglobulins"/>
    <property type="match status" value="1"/>
</dbReference>
<dbReference type="InterPro" id="IPR036852">
    <property type="entry name" value="Peptidase_S8/S53_dom_sf"/>
</dbReference>
<dbReference type="InterPro" id="IPR013783">
    <property type="entry name" value="Ig-like_fold"/>
</dbReference>
<sequence length="1126" mass="118296">MNKALLLAATALVCLVGTIAASAGTDSYVVDRPAYTLPNGVTIQARSYRIERPTPGTFVPGIVIVQTRASYGVGKGDRTLAGSPLNQALASSRVRDIGYASFEPGAAQLNSMEARMTGLNRLYSVRYDEPIEPFDLCKRLMSNPDVEYATPLFMHNLTFTPNDPRFVQQGALTRLRAAQAWDVTKGSPDVLIAIIDSGTDYEHEDLAPNIWTNTKEIPNNNVDDDQNGYVDDVRGWDFVGNVSYSDVMSGILRPDNDPKVRSGTMTDVLAHGTATAGCASAATNNGKGIASVGFGCRIIPIKCGSDNPQITAILQGYQAIRYAADLGADVINCSWGGAGSDPSAQSVIDYAVSKGAVVVAATGNVGANMDVTPFFPASAQNVLAVGSVSDNDIPSGFSNYGWGATTYAPGENVLSTYPGNQYRGQSGTSFSCPIVSGICGLVKSVHPDWTPLQIIQQVRSTSDVISSAIDRRQQFYGRANAERAVKVNASWTTGERLPGLYVSATQVSPGAAITSYDNTTVQFTLSNALADAPNTVVSIQPFDVRTRVMSGTDVNVGTVAHNGTATGSFTVKLADNYPWYEDNARFGLTIRSGNYVNYHLIEIPVRLSTSNSQSILQMAAEYDWNSIRLTADGSLWATGRFIQAGGVPVWVRAGSSGGTNLNALPFVPTAIDAVDASTAFIGGSASSSTTIIYTTSGGAGWGQTNVGNIAASVEGIRMYNANEGIFVGNPAGSKFGVGRTTNGGQTWTEYGTRPQVTNGETIVPGSVFFHGDSCWFASSTNRIVRTTNKGQVWASAPFGISGARIVSLAFRDGKNGIALYRTSSSTDAPYRFAASTDAGQTWKATQFYPSTLGFVPVGVMSPGGHHVLLGNGGEVFGSDDNGASWQPILSRPAGWVTYGTATVAGARPTIVMAGQGLSMLQYRYSGPNGSRILAFNSNTLDLGDLNPGQTRVRYAQIHSSGESAVRIDSTVISIENGPADGLVVAVGPGSIIEPGASKQVGVRLTASDTGTYRGTLRIFSNAAAPIISIPVTGRVQAAVSVEEDAVAGIISVAPNPAADVVTIRTGIGATLTLQLVDTRGAIVRNVRSSAADGHHRLDVSDLAPGMYRLVITGGPSIRTVPLVLTR</sequence>
<evidence type="ECO:0000313" key="9">
    <source>
        <dbReference type="EMBL" id="OJX56640.1"/>
    </source>
</evidence>
<feature type="domain" description="Secretion system C-terminal sorting" evidence="8">
    <location>
        <begin position="1054"/>
        <end position="1114"/>
    </location>
</feature>
<dbReference type="STRING" id="1895771.BGO89_08815"/>
<dbReference type="InterPro" id="IPR023828">
    <property type="entry name" value="Peptidase_S8_Ser-AS"/>
</dbReference>
<dbReference type="EMBL" id="MKVH01000024">
    <property type="protein sequence ID" value="OJX56640.1"/>
    <property type="molecule type" value="Genomic_DNA"/>
</dbReference>
<evidence type="ECO:0000256" key="1">
    <source>
        <dbReference type="ARBA" id="ARBA00011073"/>
    </source>
</evidence>
<dbReference type="Pfam" id="PF18962">
    <property type="entry name" value="Por_Secre_tail"/>
    <property type="match status" value="1"/>
</dbReference>
<evidence type="ECO:0000313" key="10">
    <source>
        <dbReference type="Proteomes" id="UP000184233"/>
    </source>
</evidence>
<reference evidence="9 10" key="1">
    <citation type="submission" date="2016-09" db="EMBL/GenBank/DDBJ databases">
        <title>Genome-resolved meta-omics ties microbial dynamics to process performance in biotechnology for thiocyanate degradation.</title>
        <authorList>
            <person name="Kantor R.S."/>
            <person name="Huddy R.J."/>
            <person name="Iyer R."/>
            <person name="Thomas B.C."/>
            <person name="Brown C.T."/>
            <person name="Anantharaman K."/>
            <person name="Tringe S."/>
            <person name="Hettich R.L."/>
            <person name="Harrison S.T."/>
            <person name="Banfield J.F."/>
        </authorList>
    </citation>
    <scope>NUCLEOTIDE SEQUENCE [LARGE SCALE GENOMIC DNA]</scope>
    <source>
        <strain evidence="9">59-99</strain>
    </source>
</reference>
<proteinExistence type="inferred from homology"/>
<dbReference type="InterPro" id="IPR015500">
    <property type="entry name" value="Peptidase_S8_subtilisin-rel"/>
</dbReference>
<dbReference type="CDD" id="cd07473">
    <property type="entry name" value="Peptidases_S8_Subtilisin_like"/>
    <property type="match status" value="1"/>
</dbReference>
<evidence type="ECO:0000256" key="2">
    <source>
        <dbReference type="ARBA" id="ARBA00022670"/>
    </source>
</evidence>
<dbReference type="Proteomes" id="UP000184233">
    <property type="component" value="Unassembled WGS sequence"/>
</dbReference>
<evidence type="ECO:0000256" key="4">
    <source>
        <dbReference type="ARBA" id="ARBA00022825"/>
    </source>
</evidence>
<comment type="similarity">
    <text evidence="1 5">Belongs to the peptidase S8 family.</text>
</comment>
<dbReference type="InterPro" id="IPR015943">
    <property type="entry name" value="WD40/YVTN_repeat-like_dom_sf"/>
</dbReference>
<dbReference type="PROSITE" id="PS00138">
    <property type="entry name" value="SUBTILASE_SER"/>
    <property type="match status" value="1"/>
</dbReference>
<comment type="caution">
    <text evidence="9">The sequence shown here is derived from an EMBL/GenBank/DDBJ whole genome shotgun (WGS) entry which is preliminary data.</text>
</comment>
<dbReference type="PRINTS" id="PR00723">
    <property type="entry name" value="SUBTILISIN"/>
</dbReference>
<dbReference type="Pfam" id="PF00082">
    <property type="entry name" value="Peptidase_S8"/>
    <property type="match status" value="1"/>
</dbReference>
<dbReference type="InterPro" id="IPR026444">
    <property type="entry name" value="Secre_tail"/>
</dbReference>
<evidence type="ECO:0000256" key="3">
    <source>
        <dbReference type="ARBA" id="ARBA00022801"/>
    </source>
</evidence>
<feature type="active site" description="Charge relay system" evidence="5">
    <location>
        <position position="429"/>
    </location>
</feature>
<dbReference type="AlphaFoldDB" id="A0A1M3KW73"/>
<evidence type="ECO:0000259" key="7">
    <source>
        <dbReference type="Pfam" id="PF00082"/>
    </source>
</evidence>
<evidence type="ECO:0000256" key="6">
    <source>
        <dbReference type="SAM" id="SignalP"/>
    </source>
</evidence>
<gene>
    <name evidence="9" type="ORF">BGO89_08815</name>
</gene>
<dbReference type="SUPFAM" id="SSF110296">
    <property type="entry name" value="Oligoxyloglucan reducing end-specific cellobiohydrolase"/>
    <property type="match status" value="1"/>
</dbReference>
<feature type="active site" description="Charge relay system" evidence="5">
    <location>
        <position position="271"/>
    </location>
</feature>
<feature type="signal peptide" evidence="6">
    <location>
        <begin position="1"/>
        <end position="23"/>
    </location>
</feature>
<dbReference type="InterPro" id="IPR034204">
    <property type="entry name" value="PfSUB1-like_cat_dom"/>
</dbReference>
<keyword evidence="6" id="KW-0732">Signal</keyword>
<feature type="domain" description="Peptidase S8/S53" evidence="7">
    <location>
        <begin position="189"/>
        <end position="463"/>
    </location>
</feature>
<feature type="active site" description="Charge relay system" evidence="5">
    <location>
        <position position="196"/>
    </location>
</feature>